<dbReference type="Gene3D" id="3.10.100.10">
    <property type="entry name" value="Mannose-Binding Protein A, subunit A"/>
    <property type="match status" value="1"/>
</dbReference>
<feature type="chain" id="PRO_5042858665" description="C-type lectin domain-containing protein" evidence="1">
    <location>
        <begin position="24"/>
        <end position="177"/>
    </location>
</feature>
<evidence type="ECO:0000313" key="4">
    <source>
        <dbReference type="Proteomes" id="UP001378592"/>
    </source>
</evidence>
<dbReference type="InterPro" id="IPR016187">
    <property type="entry name" value="CTDL_fold"/>
</dbReference>
<protein>
    <recommendedName>
        <fullName evidence="2">C-type lectin domain-containing protein</fullName>
    </recommendedName>
</protein>
<reference evidence="3 4" key="1">
    <citation type="submission" date="2024-03" db="EMBL/GenBank/DDBJ databases">
        <title>The genome assembly and annotation of the cricket Gryllus longicercus Weissman &amp; Gray.</title>
        <authorList>
            <person name="Szrajer S."/>
            <person name="Gray D."/>
            <person name="Ylla G."/>
        </authorList>
    </citation>
    <scope>NUCLEOTIDE SEQUENCE [LARGE SCALE GENOMIC DNA]</scope>
    <source>
        <strain evidence="3">DAG 2021-001</strain>
        <tissue evidence="3">Whole body minus gut</tissue>
    </source>
</reference>
<proteinExistence type="predicted"/>
<name>A0AAN9VA28_9ORTH</name>
<dbReference type="AlphaFoldDB" id="A0AAN9VA28"/>
<gene>
    <name evidence="3" type="ORF">R5R35_007167</name>
</gene>
<sequence>MTLRRVVAAAVALAALAAGAARAQQVTREWCERVCQCSAFDPVRRRLPQGYVTAPGVGSYKVYTDPLPWKQANETCARDGGFLAVPDDQIELDLIMGLRYGIKDLHIGFTNIFVGNQFETAIGTPMNDFQRGLWYKGYPKTGANRNAVLLYQNGQIWDYKNDVKYPFMCELAQNEGY</sequence>
<dbReference type="InterPro" id="IPR001304">
    <property type="entry name" value="C-type_lectin-like"/>
</dbReference>
<dbReference type="EMBL" id="JAZDUA010000444">
    <property type="protein sequence ID" value="KAK7792495.1"/>
    <property type="molecule type" value="Genomic_DNA"/>
</dbReference>
<evidence type="ECO:0000259" key="2">
    <source>
        <dbReference type="SMART" id="SM00034"/>
    </source>
</evidence>
<feature type="domain" description="C-type lectin" evidence="2">
    <location>
        <begin position="47"/>
        <end position="170"/>
    </location>
</feature>
<dbReference type="Pfam" id="PF00059">
    <property type="entry name" value="Lectin_C"/>
    <property type="match status" value="1"/>
</dbReference>
<keyword evidence="1" id="KW-0732">Signal</keyword>
<evidence type="ECO:0000256" key="1">
    <source>
        <dbReference type="SAM" id="SignalP"/>
    </source>
</evidence>
<dbReference type="SUPFAM" id="SSF56436">
    <property type="entry name" value="C-type lectin-like"/>
    <property type="match status" value="1"/>
</dbReference>
<dbReference type="SMART" id="SM00034">
    <property type="entry name" value="CLECT"/>
    <property type="match status" value="1"/>
</dbReference>
<dbReference type="CDD" id="cd00037">
    <property type="entry name" value="CLECT"/>
    <property type="match status" value="1"/>
</dbReference>
<dbReference type="InterPro" id="IPR016186">
    <property type="entry name" value="C-type_lectin-like/link_sf"/>
</dbReference>
<organism evidence="3 4">
    <name type="scientific">Gryllus longicercus</name>
    <dbReference type="NCBI Taxonomy" id="2509291"/>
    <lineage>
        <taxon>Eukaryota</taxon>
        <taxon>Metazoa</taxon>
        <taxon>Ecdysozoa</taxon>
        <taxon>Arthropoda</taxon>
        <taxon>Hexapoda</taxon>
        <taxon>Insecta</taxon>
        <taxon>Pterygota</taxon>
        <taxon>Neoptera</taxon>
        <taxon>Polyneoptera</taxon>
        <taxon>Orthoptera</taxon>
        <taxon>Ensifera</taxon>
        <taxon>Gryllidea</taxon>
        <taxon>Grylloidea</taxon>
        <taxon>Gryllidae</taxon>
        <taxon>Gryllinae</taxon>
        <taxon>Gryllus</taxon>
    </lineage>
</organism>
<dbReference type="Proteomes" id="UP001378592">
    <property type="component" value="Unassembled WGS sequence"/>
</dbReference>
<keyword evidence="4" id="KW-1185">Reference proteome</keyword>
<feature type="signal peptide" evidence="1">
    <location>
        <begin position="1"/>
        <end position="23"/>
    </location>
</feature>
<comment type="caution">
    <text evidence="3">The sequence shown here is derived from an EMBL/GenBank/DDBJ whole genome shotgun (WGS) entry which is preliminary data.</text>
</comment>
<evidence type="ECO:0000313" key="3">
    <source>
        <dbReference type="EMBL" id="KAK7792495.1"/>
    </source>
</evidence>
<accession>A0AAN9VA28</accession>